<organism evidence="7 8">
    <name type="scientific">Flavobacterium magnum</name>
    <dbReference type="NCBI Taxonomy" id="2162713"/>
    <lineage>
        <taxon>Bacteria</taxon>
        <taxon>Pseudomonadati</taxon>
        <taxon>Bacteroidota</taxon>
        <taxon>Flavobacteriia</taxon>
        <taxon>Flavobacteriales</taxon>
        <taxon>Flavobacteriaceae</taxon>
        <taxon>Flavobacterium</taxon>
    </lineage>
</organism>
<gene>
    <name evidence="7" type="ORF">HYN48_10190</name>
</gene>
<feature type="transmembrane region" description="Helical" evidence="6">
    <location>
        <begin position="177"/>
        <end position="195"/>
    </location>
</feature>
<evidence type="ECO:0000256" key="2">
    <source>
        <dbReference type="ARBA" id="ARBA00022475"/>
    </source>
</evidence>
<evidence type="ECO:0000256" key="4">
    <source>
        <dbReference type="ARBA" id="ARBA00022989"/>
    </source>
</evidence>
<keyword evidence="7" id="KW-0808">Transferase</keyword>
<name>A0A2S0RGR7_9FLAO</name>
<accession>A0A2S0RGR7</accession>
<feature type="transmembrane region" description="Helical" evidence="6">
    <location>
        <begin position="12"/>
        <end position="33"/>
    </location>
</feature>
<dbReference type="InterPro" id="IPR050475">
    <property type="entry name" value="Prenyltransferase_related"/>
</dbReference>
<dbReference type="CDD" id="cd13961">
    <property type="entry name" value="PT_UbiA_DGGGPS"/>
    <property type="match status" value="1"/>
</dbReference>
<dbReference type="EMBL" id="CP028811">
    <property type="protein sequence ID" value="AWA30428.1"/>
    <property type="molecule type" value="Genomic_DNA"/>
</dbReference>
<dbReference type="InterPro" id="IPR044878">
    <property type="entry name" value="UbiA_sf"/>
</dbReference>
<evidence type="ECO:0000313" key="7">
    <source>
        <dbReference type="EMBL" id="AWA30428.1"/>
    </source>
</evidence>
<feature type="transmembrane region" description="Helical" evidence="6">
    <location>
        <begin position="228"/>
        <end position="248"/>
    </location>
</feature>
<keyword evidence="3 6" id="KW-0812">Transmembrane</keyword>
<feature type="transmembrane region" description="Helical" evidence="6">
    <location>
        <begin position="112"/>
        <end position="129"/>
    </location>
</feature>
<sequence length="312" mass="34850">MISFLKLIRIQNLLMIAIMQFILKYGCLDLRNIPTALNHWQYALLVLSTLLIAAGGYVINNIADQETDFINKPNNVIAGNRISESLAYNIYAALNVSGVGIGFYLANLIEKPGFAAIFIVISATLYLYATSFKRSFLIGNILIAAITSMSVIIVGIFELYPMTGRNISFEEQRTLALFFEVILDYALFSFAINLIREMTKDAEDIEGDSALGMNTLPIVLGLEKTRKILFALALLTVLGLLYYINTYYITNSLYIMSAYMLVSVLGPLVLFMVKVLSAQSPKEFHRLSNLLKLVLFFGILSILLLNITIKYA</sequence>
<dbReference type="GO" id="GO:0016020">
    <property type="term" value="C:membrane"/>
    <property type="evidence" value="ECO:0007669"/>
    <property type="project" value="UniProtKB-SubCell"/>
</dbReference>
<dbReference type="OrthoDB" id="9811562at2"/>
<dbReference type="PANTHER" id="PTHR42723:SF1">
    <property type="entry name" value="CHLOROPHYLL SYNTHASE, CHLOROPLASTIC"/>
    <property type="match status" value="1"/>
</dbReference>
<dbReference type="InterPro" id="IPR000537">
    <property type="entry name" value="UbiA_prenyltransferase"/>
</dbReference>
<feature type="transmembrane region" description="Helical" evidence="6">
    <location>
        <begin position="254"/>
        <end position="277"/>
    </location>
</feature>
<dbReference type="AlphaFoldDB" id="A0A2S0RGR7"/>
<dbReference type="RefSeq" id="WP_108371344.1">
    <property type="nucleotide sequence ID" value="NZ_CP028811.1"/>
</dbReference>
<evidence type="ECO:0000256" key="5">
    <source>
        <dbReference type="ARBA" id="ARBA00023136"/>
    </source>
</evidence>
<keyword evidence="5 6" id="KW-0472">Membrane</keyword>
<dbReference type="Gene3D" id="1.10.357.140">
    <property type="entry name" value="UbiA prenyltransferase"/>
    <property type="match status" value="1"/>
</dbReference>
<evidence type="ECO:0000256" key="3">
    <source>
        <dbReference type="ARBA" id="ARBA00022692"/>
    </source>
</evidence>
<keyword evidence="8" id="KW-1185">Reference proteome</keyword>
<feature type="transmembrane region" description="Helical" evidence="6">
    <location>
        <begin position="39"/>
        <end position="59"/>
    </location>
</feature>
<proteinExistence type="predicted"/>
<comment type="subcellular location">
    <subcellularLocation>
        <location evidence="1">Membrane</location>
        <topology evidence="1">Multi-pass membrane protein</topology>
    </subcellularLocation>
</comment>
<feature type="transmembrane region" description="Helical" evidence="6">
    <location>
        <begin position="86"/>
        <end position="106"/>
    </location>
</feature>
<evidence type="ECO:0000256" key="1">
    <source>
        <dbReference type="ARBA" id="ARBA00004141"/>
    </source>
</evidence>
<dbReference type="Proteomes" id="UP000244193">
    <property type="component" value="Chromosome"/>
</dbReference>
<dbReference type="GO" id="GO:0016765">
    <property type="term" value="F:transferase activity, transferring alkyl or aryl (other than methyl) groups"/>
    <property type="evidence" value="ECO:0007669"/>
    <property type="project" value="InterPro"/>
</dbReference>
<dbReference type="Gene3D" id="1.20.120.1780">
    <property type="entry name" value="UbiA prenyltransferase"/>
    <property type="match status" value="1"/>
</dbReference>
<dbReference type="KEGG" id="fmg:HYN48_10190"/>
<dbReference type="Pfam" id="PF01040">
    <property type="entry name" value="UbiA"/>
    <property type="match status" value="1"/>
</dbReference>
<protein>
    <submittedName>
        <fullName evidence="7">Prenyltransferase</fullName>
    </submittedName>
</protein>
<keyword evidence="2" id="KW-1003">Cell membrane</keyword>
<feature type="transmembrane region" description="Helical" evidence="6">
    <location>
        <begin position="289"/>
        <end position="309"/>
    </location>
</feature>
<feature type="transmembrane region" description="Helical" evidence="6">
    <location>
        <begin position="136"/>
        <end position="157"/>
    </location>
</feature>
<evidence type="ECO:0000256" key="6">
    <source>
        <dbReference type="SAM" id="Phobius"/>
    </source>
</evidence>
<keyword evidence="4 6" id="KW-1133">Transmembrane helix</keyword>
<dbReference type="PANTHER" id="PTHR42723">
    <property type="entry name" value="CHLOROPHYLL SYNTHASE"/>
    <property type="match status" value="1"/>
</dbReference>
<reference evidence="7 8" key="1">
    <citation type="submission" date="2018-04" db="EMBL/GenBank/DDBJ databases">
        <title>Genome sequencing of Flavobacterium sp. HYN0048.</title>
        <authorList>
            <person name="Yi H."/>
            <person name="Baek C."/>
        </authorList>
    </citation>
    <scope>NUCLEOTIDE SEQUENCE [LARGE SCALE GENOMIC DNA]</scope>
    <source>
        <strain evidence="7 8">HYN0048</strain>
    </source>
</reference>
<dbReference type="NCBIfam" id="NF009512">
    <property type="entry name" value="PRK12872.1-1"/>
    <property type="match status" value="1"/>
</dbReference>
<evidence type="ECO:0000313" key="8">
    <source>
        <dbReference type="Proteomes" id="UP000244193"/>
    </source>
</evidence>